<dbReference type="RefSeq" id="WP_174135629.1">
    <property type="nucleotide sequence ID" value="NZ_JABUFE010000002.1"/>
</dbReference>
<dbReference type="EMBL" id="JABUFE010000002">
    <property type="protein sequence ID" value="NSX54027.1"/>
    <property type="molecule type" value="Genomic_DNA"/>
</dbReference>
<dbReference type="Proteomes" id="UP000777935">
    <property type="component" value="Unassembled WGS sequence"/>
</dbReference>
<evidence type="ECO:0000313" key="3">
    <source>
        <dbReference type="Proteomes" id="UP000777935"/>
    </source>
</evidence>
<keyword evidence="3" id="KW-1185">Reference proteome</keyword>
<comment type="caution">
    <text evidence="2">The sequence shown here is derived from an EMBL/GenBank/DDBJ whole genome shotgun (WGS) entry which is preliminary data.</text>
</comment>
<name>A0ABX2IMC0_9RHOB</name>
<feature type="signal peptide" evidence="1">
    <location>
        <begin position="1"/>
        <end position="21"/>
    </location>
</feature>
<feature type="chain" id="PRO_5045697026" evidence="1">
    <location>
        <begin position="22"/>
        <end position="138"/>
    </location>
</feature>
<evidence type="ECO:0000256" key="1">
    <source>
        <dbReference type="SAM" id="SignalP"/>
    </source>
</evidence>
<keyword evidence="1" id="KW-0732">Signal</keyword>
<gene>
    <name evidence="2" type="ORF">HRQ87_04340</name>
</gene>
<sequence length="138" mass="14498">MSYLKPLIVAVLFGVPAVASAESLLALNGLRTQSGAGSEIEVFTRAGSHGSDYFCAAGDFARRKLGADTTDRIVISRAPGGSPTRANQRSMGFKLVPAGAKRSAKNSFVLSPRNIGLSRTVGHSVFLCKNTKGSRIND</sequence>
<protein>
    <submittedName>
        <fullName evidence="2">Uncharacterized protein</fullName>
    </submittedName>
</protein>
<reference evidence="2 3" key="1">
    <citation type="submission" date="2020-06" db="EMBL/GenBank/DDBJ databases">
        <title>Sulfitobacter algicola sp. nov., isolated from green algae.</title>
        <authorList>
            <person name="Wang C."/>
        </authorList>
    </citation>
    <scope>NUCLEOTIDE SEQUENCE [LARGE SCALE GENOMIC DNA]</scope>
    <source>
        <strain evidence="2 3">1151</strain>
    </source>
</reference>
<evidence type="ECO:0000313" key="2">
    <source>
        <dbReference type="EMBL" id="NSX54027.1"/>
    </source>
</evidence>
<proteinExistence type="predicted"/>
<accession>A0ABX2IMC0</accession>
<organism evidence="2 3">
    <name type="scientific">Parasulfitobacter algicola</name>
    <dbReference type="NCBI Taxonomy" id="2614809"/>
    <lineage>
        <taxon>Bacteria</taxon>
        <taxon>Pseudomonadati</taxon>
        <taxon>Pseudomonadota</taxon>
        <taxon>Alphaproteobacteria</taxon>
        <taxon>Rhodobacterales</taxon>
        <taxon>Roseobacteraceae</taxon>
        <taxon>Parasulfitobacter</taxon>
    </lineage>
</organism>